<proteinExistence type="predicted"/>
<sequence length="15" mass="1832">MERPVARWSCGLWQL</sequence>
<organism evidence="1">
    <name type="scientific">Anguilla anguilla</name>
    <name type="common">European freshwater eel</name>
    <name type="synonym">Muraena anguilla</name>
    <dbReference type="NCBI Taxonomy" id="7936"/>
    <lineage>
        <taxon>Eukaryota</taxon>
        <taxon>Metazoa</taxon>
        <taxon>Chordata</taxon>
        <taxon>Craniata</taxon>
        <taxon>Vertebrata</taxon>
        <taxon>Euteleostomi</taxon>
        <taxon>Actinopterygii</taxon>
        <taxon>Neopterygii</taxon>
        <taxon>Teleostei</taxon>
        <taxon>Anguilliformes</taxon>
        <taxon>Anguillidae</taxon>
        <taxon>Anguilla</taxon>
    </lineage>
</organism>
<dbReference type="EMBL" id="GBXM01101543">
    <property type="protein sequence ID" value="JAH07034.1"/>
    <property type="molecule type" value="Transcribed_RNA"/>
</dbReference>
<accession>A0A0E9PR98</accession>
<reference evidence="1" key="1">
    <citation type="submission" date="2014-11" db="EMBL/GenBank/DDBJ databases">
        <authorList>
            <person name="Amaro Gonzalez C."/>
        </authorList>
    </citation>
    <scope>NUCLEOTIDE SEQUENCE</scope>
</reference>
<reference evidence="1" key="2">
    <citation type="journal article" date="2015" name="Fish Shellfish Immunol.">
        <title>Early steps in the European eel (Anguilla anguilla)-Vibrio vulnificus interaction in the gills: Role of the RtxA13 toxin.</title>
        <authorList>
            <person name="Callol A."/>
            <person name="Pajuelo D."/>
            <person name="Ebbesson L."/>
            <person name="Teles M."/>
            <person name="MacKenzie S."/>
            <person name="Amaro C."/>
        </authorList>
    </citation>
    <scope>NUCLEOTIDE SEQUENCE</scope>
</reference>
<protein>
    <submittedName>
        <fullName evidence="1">Uncharacterized protein</fullName>
    </submittedName>
</protein>
<name>A0A0E9PR98_ANGAN</name>
<evidence type="ECO:0000313" key="1">
    <source>
        <dbReference type="EMBL" id="JAH07034.1"/>
    </source>
</evidence>